<name>A0A1T4JJV7_TREPO</name>
<proteinExistence type="predicted"/>
<gene>
    <name evidence="1" type="ORF">SAMN02745149_00464</name>
</gene>
<evidence type="ECO:0000313" key="1">
    <source>
        <dbReference type="EMBL" id="SJZ30452.1"/>
    </source>
</evidence>
<dbReference type="EMBL" id="FUWG01000003">
    <property type="protein sequence ID" value="SJZ30452.1"/>
    <property type="molecule type" value="Genomic_DNA"/>
</dbReference>
<dbReference type="AlphaFoldDB" id="A0A1T4JJV7"/>
<evidence type="ECO:0000313" key="2">
    <source>
        <dbReference type="Proteomes" id="UP000190423"/>
    </source>
</evidence>
<reference evidence="1 2" key="1">
    <citation type="submission" date="2017-02" db="EMBL/GenBank/DDBJ databases">
        <authorList>
            <person name="Peterson S.W."/>
        </authorList>
    </citation>
    <scope>NUCLEOTIDE SEQUENCE [LARGE SCALE GENOMIC DNA]</scope>
    <source>
        <strain evidence="1 2">ATCC BAA-908</strain>
    </source>
</reference>
<dbReference type="Proteomes" id="UP000190423">
    <property type="component" value="Unassembled WGS sequence"/>
</dbReference>
<dbReference type="GeneID" id="78315785"/>
<dbReference type="RefSeq" id="WP_078932390.1">
    <property type="nucleotide sequence ID" value="NZ_FUWG01000003.1"/>
</dbReference>
<keyword evidence="2" id="KW-1185">Reference proteome</keyword>
<sequence>MKKELGDFIFGLSEFNDCTFCKKFGLNKDCPTKYLYKEGEENPPAGKIERGFEMCKNYVLMNVNYLAAFNE</sequence>
<accession>A0A1T4JJV7</accession>
<organism evidence="1 2">
    <name type="scientific">Treponema porcinum</name>
    <dbReference type="NCBI Taxonomy" id="261392"/>
    <lineage>
        <taxon>Bacteria</taxon>
        <taxon>Pseudomonadati</taxon>
        <taxon>Spirochaetota</taxon>
        <taxon>Spirochaetia</taxon>
        <taxon>Spirochaetales</taxon>
        <taxon>Treponemataceae</taxon>
        <taxon>Treponema</taxon>
    </lineage>
</organism>
<protein>
    <submittedName>
        <fullName evidence="1">Uncharacterized protein</fullName>
    </submittedName>
</protein>